<comment type="caution">
    <text evidence="2">The sequence shown here is derived from an EMBL/GenBank/DDBJ whole genome shotgun (WGS) entry which is preliminary data.</text>
</comment>
<accession>A0A1Y2HCM5</accession>
<dbReference type="EMBL" id="MCFL01000074">
    <property type="protein sequence ID" value="ORZ30812.1"/>
    <property type="molecule type" value="Genomic_DNA"/>
</dbReference>
<keyword evidence="3" id="KW-1185">Reference proteome</keyword>
<proteinExistence type="predicted"/>
<evidence type="ECO:0000256" key="1">
    <source>
        <dbReference type="SAM" id="Phobius"/>
    </source>
</evidence>
<evidence type="ECO:0000313" key="2">
    <source>
        <dbReference type="EMBL" id="ORZ30812.1"/>
    </source>
</evidence>
<keyword evidence="1" id="KW-0472">Membrane</keyword>
<gene>
    <name evidence="2" type="ORF">BCR44DRAFT_284666</name>
</gene>
<reference evidence="2 3" key="1">
    <citation type="submission" date="2016-07" db="EMBL/GenBank/DDBJ databases">
        <title>Pervasive Adenine N6-methylation of Active Genes in Fungi.</title>
        <authorList>
            <consortium name="DOE Joint Genome Institute"/>
            <person name="Mondo S.J."/>
            <person name="Dannebaum R.O."/>
            <person name="Kuo R.C."/>
            <person name="Labutti K."/>
            <person name="Haridas S."/>
            <person name="Kuo A."/>
            <person name="Salamov A."/>
            <person name="Ahrendt S.R."/>
            <person name="Lipzen A."/>
            <person name="Sullivan W."/>
            <person name="Andreopoulos W.B."/>
            <person name="Clum A."/>
            <person name="Lindquist E."/>
            <person name="Daum C."/>
            <person name="Ramamoorthy G.K."/>
            <person name="Gryganskyi A."/>
            <person name="Culley D."/>
            <person name="Magnuson J.K."/>
            <person name="James T.Y."/>
            <person name="O'Malley M.A."/>
            <person name="Stajich J.E."/>
            <person name="Spatafora J.W."/>
            <person name="Visel A."/>
            <person name="Grigoriev I.V."/>
        </authorList>
    </citation>
    <scope>NUCLEOTIDE SEQUENCE [LARGE SCALE GENOMIC DNA]</scope>
    <source>
        <strain evidence="2 3">PL171</strain>
    </source>
</reference>
<sequence length="193" mass="21587">MMIIRVGWLVSFQFAAHISIASFALDFPPASCTPPSTQDLRICPYFFFLIVIHTRVVCYILLAFLSSLYSTCHPCMSSSHVLSIRVPFFACRVLCAWVFRPSGTSETHYLPSPPHPHQCNMKLSAVCFAHSTISFTVEARCSIQSIGRLADMRVWKGVGTGRYKHLLEVQWRGGATRPILYHDSPVISSHAAP</sequence>
<dbReference type="Proteomes" id="UP000193411">
    <property type="component" value="Unassembled WGS sequence"/>
</dbReference>
<feature type="transmembrane region" description="Helical" evidence="1">
    <location>
        <begin position="45"/>
        <end position="69"/>
    </location>
</feature>
<protein>
    <submittedName>
        <fullName evidence="2">Uncharacterized protein</fullName>
    </submittedName>
</protein>
<dbReference type="AlphaFoldDB" id="A0A1Y2HCM5"/>
<keyword evidence="1" id="KW-0812">Transmembrane</keyword>
<evidence type="ECO:0000313" key="3">
    <source>
        <dbReference type="Proteomes" id="UP000193411"/>
    </source>
</evidence>
<organism evidence="2 3">
    <name type="scientific">Catenaria anguillulae PL171</name>
    <dbReference type="NCBI Taxonomy" id="765915"/>
    <lineage>
        <taxon>Eukaryota</taxon>
        <taxon>Fungi</taxon>
        <taxon>Fungi incertae sedis</taxon>
        <taxon>Blastocladiomycota</taxon>
        <taxon>Blastocladiomycetes</taxon>
        <taxon>Blastocladiales</taxon>
        <taxon>Catenariaceae</taxon>
        <taxon>Catenaria</taxon>
    </lineage>
</organism>
<keyword evidence="1" id="KW-1133">Transmembrane helix</keyword>
<name>A0A1Y2HCM5_9FUNG</name>